<evidence type="ECO:0000256" key="6">
    <source>
        <dbReference type="PROSITE-ProRule" id="PRU01373"/>
    </source>
</evidence>
<evidence type="ECO:0000256" key="4">
    <source>
        <dbReference type="ARBA" id="ARBA00022984"/>
    </source>
</evidence>
<dbReference type="Pfam" id="PF03734">
    <property type="entry name" value="YkuD"/>
    <property type="match status" value="1"/>
</dbReference>
<evidence type="ECO:0000256" key="7">
    <source>
        <dbReference type="SAM" id="Phobius"/>
    </source>
</evidence>
<dbReference type="InterPro" id="IPR038063">
    <property type="entry name" value="Transpep_catalytic_dom"/>
</dbReference>
<name>A0A6J4KGW5_9CYAN</name>
<comment type="pathway">
    <text evidence="1 6">Cell wall biogenesis; peptidoglycan biosynthesis.</text>
</comment>
<dbReference type="PANTHER" id="PTHR30582:SF2">
    <property type="entry name" value="L,D-TRANSPEPTIDASE YCIB-RELATED"/>
    <property type="match status" value="1"/>
</dbReference>
<feature type="active site" description="Proton donor/acceptor" evidence="6">
    <location>
        <position position="122"/>
    </location>
</feature>
<dbReference type="GO" id="GO:0071972">
    <property type="term" value="F:peptidoglycan L,D-transpeptidase activity"/>
    <property type="evidence" value="ECO:0007669"/>
    <property type="project" value="TreeGrafter"/>
</dbReference>
<dbReference type="GO" id="GO:0018104">
    <property type="term" value="P:peptidoglycan-protein cross-linking"/>
    <property type="evidence" value="ECO:0007669"/>
    <property type="project" value="TreeGrafter"/>
</dbReference>
<dbReference type="EMBL" id="CADCTM010000913">
    <property type="protein sequence ID" value="CAA9304541.1"/>
    <property type="molecule type" value="Genomic_DNA"/>
</dbReference>
<proteinExistence type="predicted"/>
<dbReference type="GO" id="GO:0071555">
    <property type="term" value="P:cell wall organization"/>
    <property type="evidence" value="ECO:0007669"/>
    <property type="project" value="UniProtKB-UniRule"/>
</dbReference>
<evidence type="ECO:0000256" key="5">
    <source>
        <dbReference type="ARBA" id="ARBA00023316"/>
    </source>
</evidence>
<dbReference type="UniPathway" id="UPA00219"/>
<sequence length="163" mass="18548">MKGHRSSLERLRSSVFSIGATITIATLALLSVPTFTEQALSHSKHSRGRWIEVDISRQQLIAWNNGRIERVFWVSSGKRSTPTPYGTYSIQSKYRVTRMRGANYNVPDVPYAMYYSGNYALHGAYWHNNFGSRVSHGCVNLGVRQARWLYNWAPVGTTVVVHR</sequence>
<evidence type="ECO:0000256" key="2">
    <source>
        <dbReference type="ARBA" id="ARBA00022679"/>
    </source>
</evidence>
<accession>A0A6J4KGW5</accession>
<dbReference type="GO" id="GO:0005576">
    <property type="term" value="C:extracellular region"/>
    <property type="evidence" value="ECO:0007669"/>
    <property type="project" value="TreeGrafter"/>
</dbReference>
<dbReference type="GO" id="GO:0016740">
    <property type="term" value="F:transferase activity"/>
    <property type="evidence" value="ECO:0007669"/>
    <property type="project" value="UniProtKB-KW"/>
</dbReference>
<evidence type="ECO:0000256" key="1">
    <source>
        <dbReference type="ARBA" id="ARBA00004752"/>
    </source>
</evidence>
<evidence type="ECO:0000259" key="8">
    <source>
        <dbReference type="PROSITE" id="PS52029"/>
    </source>
</evidence>
<keyword evidence="7" id="KW-0812">Transmembrane</keyword>
<keyword evidence="7" id="KW-0472">Membrane</keyword>
<dbReference type="PROSITE" id="PS52029">
    <property type="entry name" value="LD_TPASE"/>
    <property type="match status" value="1"/>
</dbReference>
<dbReference type="Gene3D" id="2.40.440.10">
    <property type="entry name" value="L,D-transpeptidase catalytic domain-like"/>
    <property type="match status" value="1"/>
</dbReference>
<keyword evidence="4 6" id="KW-0573">Peptidoglycan synthesis</keyword>
<feature type="transmembrane region" description="Helical" evidence="7">
    <location>
        <begin position="12"/>
        <end position="32"/>
    </location>
</feature>
<dbReference type="AlphaFoldDB" id="A0A6J4KGW5"/>
<dbReference type="PANTHER" id="PTHR30582">
    <property type="entry name" value="L,D-TRANSPEPTIDASE"/>
    <property type="match status" value="1"/>
</dbReference>
<organism evidence="9">
    <name type="scientific">uncultured Coleofasciculus sp</name>
    <dbReference type="NCBI Taxonomy" id="1267456"/>
    <lineage>
        <taxon>Bacteria</taxon>
        <taxon>Bacillati</taxon>
        <taxon>Cyanobacteriota</taxon>
        <taxon>Cyanophyceae</taxon>
        <taxon>Coleofasciculales</taxon>
        <taxon>Coleofasciculaceae</taxon>
        <taxon>Coleofasciculus</taxon>
        <taxon>environmental samples</taxon>
    </lineage>
</organism>
<evidence type="ECO:0000256" key="3">
    <source>
        <dbReference type="ARBA" id="ARBA00022960"/>
    </source>
</evidence>
<gene>
    <name evidence="9" type="ORF">AVDCRST_MAG92-5352</name>
</gene>
<dbReference type="CDD" id="cd16913">
    <property type="entry name" value="YkuD_like"/>
    <property type="match status" value="1"/>
</dbReference>
<keyword evidence="2" id="KW-0808">Transferase</keyword>
<feature type="active site" description="Nucleophile" evidence="6">
    <location>
        <position position="138"/>
    </location>
</feature>
<keyword evidence="5 6" id="KW-0961">Cell wall biogenesis/degradation</keyword>
<keyword evidence="7" id="KW-1133">Transmembrane helix</keyword>
<reference evidence="9" key="1">
    <citation type="submission" date="2020-02" db="EMBL/GenBank/DDBJ databases">
        <authorList>
            <person name="Meier V. D."/>
        </authorList>
    </citation>
    <scope>NUCLEOTIDE SEQUENCE</scope>
    <source>
        <strain evidence="9">AVDCRST_MAG92</strain>
    </source>
</reference>
<keyword evidence="3 6" id="KW-0133">Cell shape</keyword>
<protein>
    <submittedName>
        <fullName evidence="9">Methyl-accepting chemotaxis protein</fullName>
    </submittedName>
</protein>
<dbReference type="InterPro" id="IPR050979">
    <property type="entry name" value="LD-transpeptidase"/>
</dbReference>
<dbReference type="SUPFAM" id="SSF141523">
    <property type="entry name" value="L,D-transpeptidase catalytic domain-like"/>
    <property type="match status" value="1"/>
</dbReference>
<evidence type="ECO:0000313" key="9">
    <source>
        <dbReference type="EMBL" id="CAA9304541.1"/>
    </source>
</evidence>
<dbReference type="GO" id="GO:0008360">
    <property type="term" value="P:regulation of cell shape"/>
    <property type="evidence" value="ECO:0007669"/>
    <property type="project" value="UniProtKB-UniRule"/>
</dbReference>
<feature type="domain" description="L,D-TPase catalytic" evidence="8">
    <location>
        <begin position="49"/>
        <end position="162"/>
    </location>
</feature>
<dbReference type="InterPro" id="IPR005490">
    <property type="entry name" value="LD_TPept_cat_dom"/>
</dbReference>